<protein>
    <submittedName>
        <fullName evidence="3">Verprolin</fullName>
    </submittedName>
</protein>
<organism evidence="3">
    <name type="scientific">Zea mays</name>
    <name type="common">Maize</name>
    <dbReference type="NCBI Taxonomy" id="4577"/>
    <lineage>
        <taxon>Eukaryota</taxon>
        <taxon>Viridiplantae</taxon>
        <taxon>Streptophyta</taxon>
        <taxon>Embryophyta</taxon>
        <taxon>Tracheophyta</taxon>
        <taxon>Spermatophyta</taxon>
        <taxon>Magnoliopsida</taxon>
        <taxon>Liliopsida</taxon>
        <taxon>Poales</taxon>
        <taxon>Poaceae</taxon>
        <taxon>PACMAD clade</taxon>
        <taxon>Panicoideae</taxon>
        <taxon>Andropogonodae</taxon>
        <taxon>Andropogoneae</taxon>
        <taxon>Tripsacinae</taxon>
        <taxon>Zea</taxon>
    </lineage>
</organism>
<feature type="region of interest" description="Disordered" evidence="1">
    <location>
        <begin position="35"/>
        <end position="85"/>
    </location>
</feature>
<dbReference type="KEGG" id="zma:100280652"/>
<accession>A0A1D6GG73</accession>
<evidence type="ECO:0000313" key="5">
    <source>
        <dbReference type="Proteomes" id="UP000007305"/>
    </source>
</evidence>
<evidence type="ECO:0000313" key="4">
    <source>
        <dbReference type="EnsemblPlants" id="Zm00001eb213560_P001"/>
    </source>
</evidence>
<feature type="chain" id="PRO_5010947535" evidence="2">
    <location>
        <begin position="28"/>
        <end position="85"/>
    </location>
</feature>
<dbReference type="AlphaFoldDB" id="A0A1D6GG73"/>
<dbReference type="RefSeq" id="NP_001147042.2">
    <property type="nucleotide sequence ID" value="NM_001153570.2"/>
</dbReference>
<dbReference type="Proteomes" id="UP000007305">
    <property type="component" value="Chromosome 5"/>
</dbReference>
<keyword evidence="2" id="KW-0732">Signal</keyword>
<feature type="compositionally biased region" description="Pro residues" evidence="1">
    <location>
        <begin position="47"/>
        <end position="85"/>
    </location>
</feature>
<reference evidence="4" key="4">
    <citation type="submission" date="2021-05" db="UniProtKB">
        <authorList>
            <consortium name="EnsemblPlants"/>
        </authorList>
    </citation>
    <scope>IDENTIFICATION</scope>
    <source>
        <strain evidence="4">cv. B73</strain>
    </source>
</reference>
<name>A0A1D6GG73_MAIZE</name>
<evidence type="ECO:0000256" key="1">
    <source>
        <dbReference type="SAM" id="MobiDB-lite"/>
    </source>
</evidence>
<dbReference type="EMBL" id="CM000781">
    <property type="protein sequence ID" value="AQK62550.1"/>
    <property type="molecule type" value="Genomic_DNA"/>
</dbReference>
<evidence type="ECO:0000313" key="3">
    <source>
        <dbReference type="EMBL" id="AQK62550.1"/>
    </source>
</evidence>
<proteinExistence type="predicted"/>
<dbReference type="Gramene" id="Zm00001eb213560_T001">
    <property type="protein sequence ID" value="Zm00001eb213560_P001"/>
    <property type="gene ID" value="Zm00001eb213560"/>
</dbReference>
<dbReference type="GeneID" id="100280652"/>
<sequence>MASTSNFLAVALVMAAVLLGGAGTCHAARRLDELPPLPQVPAGIPSLPAPQVPELPVPPVPELPMPQVPPVPQLPGVPLPPATVP</sequence>
<keyword evidence="5" id="KW-1185">Reference proteome</keyword>
<dbReference type="STRING" id="4577.A0A1D6GG73"/>
<feature type="signal peptide" evidence="2">
    <location>
        <begin position="1"/>
        <end position="27"/>
    </location>
</feature>
<reference evidence="4" key="3">
    <citation type="submission" date="2019-07" db="EMBL/GenBank/DDBJ databases">
        <authorList>
            <person name="Seetharam A."/>
            <person name="Woodhouse M."/>
            <person name="Cannon E."/>
        </authorList>
    </citation>
    <scope>NUCLEOTIDE SEQUENCE [LARGE SCALE GENOMIC DNA]</scope>
    <source>
        <strain evidence="4">cv. B73</strain>
    </source>
</reference>
<gene>
    <name evidence="4" type="primary">LOC100280652</name>
    <name evidence="3" type="ORF">ZEAMMB73_Zm00001d013133</name>
</gene>
<dbReference type="EnsemblPlants" id="Zm00001eb213560_T001">
    <property type="protein sequence ID" value="Zm00001eb213560_P001"/>
    <property type="gene ID" value="Zm00001eb213560"/>
</dbReference>
<reference evidence="3" key="2">
    <citation type="submission" date="2015-12" db="EMBL/GenBank/DDBJ databases">
        <title>Update maize B73 reference genome by single molecule sequencing technologies.</title>
        <authorList>
            <consortium name="Maize Genome Sequencing Project"/>
            <person name="Ware D."/>
        </authorList>
    </citation>
    <scope>NUCLEOTIDE SEQUENCE</scope>
    <source>
        <tissue evidence="3">Seedling</tissue>
    </source>
</reference>
<evidence type="ECO:0000256" key="2">
    <source>
        <dbReference type="SAM" id="SignalP"/>
    </source>
</evidence>
<dbReference type="PaxDb" id="4577-GRMZM5G839640_P01"/>
<reference evidence="5" key="1">
    <citation type="journal article" date="2009" name="Science">
        <title>The B73 maize genome: complexity, diversity, and dynamics.</title>
        <authorList>
            <person name="Schnable P.S."/>
            <person name="Ware D."/>
            <person name="Fulton R.S."/>
            <person name="Stein J.C."/>
            <person name="Wei F."/>
            <person name="Pasternak S."/>
            <person name="Liang C."/>
            <person name="Zhang J."/>
            <person name="Fulton L."/>
            <person name="Graves T.A."/>
            <person name="Minx P."/>
            <person name="Reily A.D."/>
            <person name="Courtney L."/>
            <person name="Kruchowski S.S."/>
            <person name="Tomlinson C."/>
            <person name="Strong C."/>
            <person name="Delehaunty K."/>
            <person name="Fronick C."/>
            <person name="Courtney B."/>
            <person name="Rock S.M."/>
            <person name="Belter E."/>
            <person name="Du F."/>
            <person name="Kim K."/>
            <person name="Abbott R.M."/>
            <person name="Cotton M."/>
            <person name="Levy A."/>
            <person name="Marchetto P."/>
            <person name="Ochoa K."/>
            <person name="Jackson S.M."/>
            <person name="Gillam B."/>
            <person name="Chen W."/>
            <person name="Yan L."/>
            <person name="Higginbotham J."/>
            <person name="Cardenas M."/>
            <person name="Waligorski J."/>
            <person name="Applebaum E."/>
            <person name="Phelps L."/>
            <person name="Falcone J."/>
            <person name="Kanchi K."/>
            <person name="Thane T."/>
            <person name="Scimone A."/>
            <person name="Thane N."/>
            <person name="Henke J."/>
            <person name="Wang T."/>
            <person name="Ruppert J."/>
            <person name="Shah N."/>
            <person name="Rotter K."/>
            <person name="Hodges J."/>
            <person name="Ingenthron E."/>
            <person name="Cordes M."/>
            <person name="Kohlberg S."/>
            <person name="Sgro J."/>
            <person name="Delgado B."/>
            <person name="Mead K."/>
            <person name="Chinwalla A."/>
            <person name="Leonard S."/>
            <person name="Crouse K."/>
            <person name="Collura K."/>
            <person name="Kudrna D."/>
            <person name="Currie J."/>
            <person name="He R."/>
            <person name="Angelova A."/>
            <person name="Rajasekar S."/>
            <person name="Mueller T."/>
            <person name="Lomeli R."/>
            <person name="Scara G."/>
            <person name="Ko A."/>
            <person name="Delaney K."/>
            <person name="Wissotski M."/>
            <person name="Lopez G."/>
            <person name="Campos D."/>
            <person name="Braidotti M."/>
            <person name="Ashley E."/>
            <person name="Golser W."/>
            <person name="Kim H."/>
            <person name="Lee S."/>
            <person name="Lin J."/>
            <person name="Dujmic Z."/>
            <person name="Kim W."/>
            <person name="Talag J."/>
            <person name="Zuccolo A."/>
            <person name="Fan C."/>
            <person name="Sebastian A."/>
            <person name="Kramer M."/>
            <person name="Spiegel L."/>
            <person name="Nascimento L."/>
            <person name="Zutavern T."/>
            <person name="Miller B."/>
            <person name="Ambroise C."/>
            <person name="Muller S."/>
            <person name="Spooner W."/>
            <person name="Narechania A."/>
            <person name="Ren L."/>
            <person name="Wei S."/>
            <person name="Kumari S."/>
            <person name="Faga B."/>
            <person name="Levy M.J."/>
            <person name="McMahan L."/>
            <person name="Van Buren P."/>
            <person name="Vaughn M.W."/>
            <person name="Ying K."/>
            <person name="Yeh C.-T."/>
            <person name="Emrich S.J."/>
            <person name="Jia Y."/>
            <person name="Kalyanaraman A."/>
            <person name="Hsia A.-P."/>
            <person name="Barbazuk W.B."/>
            <person name="Baucom R.S."/>
            <person name="Brutnell T.P."/>
            <person name="Carpita N.C."/>
            <person name="Chaparro C."/>
            <person name="Chia J.-M."/>
            <person name="Deragon J.-M."/>
            <person name="Estill J.C."/>
            <person name="Fu Y."/>
            <person name="Jeddeloh J.A."/>
            <person name="Han Y."/>
            <person name="Lee H."/>
            <person name="Li P."/>
            <person name="Lisch D.R."/>
            <person name="Liu S."/>
            <person name="Liu Z."/>
            <person name="Nagel D.H."/>
            <person name="McCann M.C."/>
            <person name="SanMiguel P."/>
            <person name="Myers A.M."/>
            <person name="Nettleton D."/>
            <person name="Nguyen J."/>
            <person name="Penning B.W."/>
            <person name="Ponnala L."/>
            <person name="Schneider K.L."/>
            <person name="Schwartz D.C."/>
            <person name="Sharma A."/>
            <person name="Soderlund C."/>
            <person name="Springer N.M."/>
            <person name="Sun Q."/>
            <person name="Wang H."/>
            <person name="Waterman M."/>
            <person name="Westerman R."/>
            <person name="Wolfgruber T.K."/>
            <person name="Yang L."/>
            <person name="Yu Y."/>
            <person name="Zhang L."/>
            <person name="Zhou S."/>
            <person name="Zhu Q."/>
            <person name="Bennetzen J.L."/>
            <person name="Dawe R.K."/>
            <person name="Jiang J."/>
            <person name="Jiang N."/>
            <person name="Presting G.G."/>
            <person name="Wessler S.R."/>
            <person name="Aluru S."/>
            <person name="Martienssen R.A."/>
            <person name="Clifton S.W."/>
            <person name="McCombie W.R."/>
            <person name="Wing R.A."/>
            <person name="Wilson R.K."/>
        </authorList>
    </citation>
    <scope>NUCLEOTIDE SEQUENCE [LARGE SCALE GENOMIC DNA]</scope>
    <source>
        <strain evidence="5">cv. B73</strain>
    </source>
</reference>
<dbReference type="OMA" id="GANTCHA"/>